<dbReference type="EMBL" id="FO904942">
    <property type="protein sequence ID" value="CDP32704.1"/>
    <property type="molecule type" value="Genomic_DNA"/>
</dbReference>
<reference evidence="4" key="3">
    <citation type="journal article" date="2014" name="Genetics">
        <title>Maintaining two mating types: Structure of the mating type locus and its role in heterokaryosis in Podospora anserina.</title>
        <authorList>
            <person name="Grognet P."/>
            <person name="Bidard F."/>
            <person name="Kuchly C."/>
            <person name="Tong L.C.H."/>
            <person name="Coppin E."/>
            <person name="Benkhali J.A."/>
            <person name="Couloux A."/>
            <person name="Wincker P."/>
            <person name="Debuchy R."/>
            <person name="Silar P."/>
        </authorList>
    </citation>
    <scope>GENOME REANNOTATION</scope>
    <source>
        <strain evidence="4">S / ATCC MYA-4624 / DSM 980 / FGSC 10383</strain>
    </source>
</reference>
<reference evidence="2" key="2">
    <citation type="submission" date="2008-07" db="EMBL/GenBank/DDBJ databases">
        <authorList>
            <person name="Genoscope - CEA"/>
        </authorList>
    </citation>
    <scope>NUCLEOTIDE SEQUENCE</scope>
    <source>
        <strain evidence="2">S mat+</strain>
    </source>
</reference>
<dbReference type="GO" id="GO:0003824">
    <property type="term" value="F:catalytic activity"/>
    <property type="evidence" value="ECO:0007669"/>
    <property type="project" value="InterPro"/>
</dbReference>
<dbReference type="InterPro" id="IPR005303">
    <property type="entry name" value="MOCOS_middle"/>
</dbReference>
<dbReference type="InterPro" id="IPR011037">
    <property type="entry name" value="Pyrv_Knase-like_insert_dom_sf"/>
</dbReference>
<evidence type="ECO:0000313" key="3">
    <source>
        <dbReference type="EMBL" id="CDP32704.1"/>
    </source>
</evidence>
<dbReference type="Pfam" id="PF03476">
    <property type="entry name" value="MOSC_N"/>
    <property type="match status" value="1"/>
</dbReference>
<dbReference type="Pfam" id="PF03473">
    <property type="entry name" value="MOSC"/>
    <property type="match status" value="1"/>
</dbReference>
<dbReference type="InParanoid" id="B2ANT9"/>
<dbReference type="SUPFAM" id="SSF141673">
    <property type="entry name" value="MOSC N-terminal domain-like"/>
    <property type="match status" value="1"/>
</dbReference>
<feature type="domain" description="MOSC" evidence="1">
    <location>
        <begin position="252"/>
        <end position="410"/>
    </location>
</feature>
<evidence type="ECO:0000259" key="1">
    <source>
        <dbReference type="PROSITE" id="PS51340"/>
    </source>
</evidence>
<dbReference type="HOGENOM" id="CLU_028286_3_0_1"/>
<sequence>MKTHTYNYYTRSQALAANYVWFDYLSYLHRLQTSSFASYHRHFRRGFHQPIYLTLPIVIQFIYHTVTMKITTVGITILNDQILSLTTCTQLYVYPIKALRGIKLKSARIGPQGIAHDRTFMLFQVSEPDGELKKMQVDSHPQCALFEQEFSGGNISVRYHDPENQDQDEQPLVIPLIVDTATLAKINVNLHGSAPSSAYSMGSPYEDWFTARFGSPIRLVYIGDGKRAVLGDTLPPKKHQQTTQNGKGGWLSSLTSYVTGRGQEGKPWITFTDVAPLLVTSESSLHDVSARLPADQPMPMYKFRPNIVVDGQGEEAWAEDLWAELTFNNKHKLLLTGNCVRCVSLNVDYETGKPAVGELGSVLKKLMKDRRVDTGSKWSPVFGRYAFPAVMQDSQGASFELRVGDEVEVTKRNAERTVWDWPGL</sequence>
<dbReference type="RefSeq" id="XP_001905402.1">
    <property type="nucleotide sequence ID" value="XM_001905367.1"/>
</dbReference>
<dbReference type="VEuPathDB" id="FungiDB:PODANS_7_1480"/>
<dbReference type="KEGG" id="pan:PODANSg2426"/>
<evidence type="ECO:0000313" key="4">
    <source>
        <dbReference type="Proteomes" id="UP000001197"/>
    </source>
</evidence>
<dbReference type="PANTHER" id="PTHR14237">
    <property type="entry name" value="MOLYBDOPTERIN COFACTOR SULFURASE MOSC"/>
    <property type="match status" value="1"/>
</dbReference>
<dbReference type="InterPro" id="IPR005302">
    <property type="entry name" value="MoCF_Sase_C"/>
</dbReference>
<proteinExistence type="predicted"/>
<protein>
    <submittedName>
        <fullName evidence="2">Podospora anserina S mat+ genomic DNA chromosome 7, supercontig 3</fullName>
    </submittedName>
</protein>
<reference evidence="2 4" key="1">
    <citation type="journal article" date="2008" name="Genome Biol.">
        <title>The genome sequence of the model ascomycete fungus Podospora anserina.</title>
        <authorList>
            <person name="Espagne E."/>
            <person name="Lespinet O."/>
            <person name="Malagnac F."/>
            <person name="Da Silva C."/>
            <person name="Jaillon O."/>
            <person name="Porcel B.M."/>
            <person name="Couloux A."/>
            <person name="Aury J.-M."/>
            <person name="Segurens B."/>
            <person name="Poulain J."/>
            <person name="Anthouard V."/>
            <person name="Grossetete S."/>
            <person name="Khalili H."/>
            <person name="Coppin E."/>
            <person name="Dequard-Chablat M."/>
            <person name="Picard M."/>
            <person name="Contamine V."/>
            <person name="Arnaise S."/>
            <person name="Bourdais A."/>
            <person name="Berteaux-Lecellier V."/>
            <person name="Gautheret D."/>
            <person name="de Vries R.P."/>
            <person name="Battaglia E."/>
            <person name="Coutinho P.M."/>
            <person name="Danchin E.G.J."/>
            <person name="Henrissat B."/>
            <person name="El Khoury R."/>
            <person name="Sainsard-Chanet A."/>
            <person name="Boivin A."/>
            <person name="Pinan-Lucarre B."/>
            <person name="Sellem C.H."/>
            <person name="Debuchy R."/>
            <person name="Wincker P."/>
            <person name="Weissenbach J."/>
            <person name="Silar P."/>
        </authorList>
    </citation>
    <scope>NUCLEOTIDE SEQUENCE [LARGE SCALE GENOMIC DNA]</scope>
    <source>
        <strain evidence="4">S / ATCC MYA-4624 / DSM 980 / FGSC 10383</strain>
        <strain evidence="2">S mat+</strain>
    </source>
</reference>
<dbReference type="SUPFAM" id="SSF50800">
    <property type="entry name" value="PK beta-barrel domain-like"/>
    <property type="match status" value="1"/>
</dbReference>
<dbReference type="PANTHER" id="PTHR14237:SF34">
    <property type="entry name" value="MOSC DOMAIN PROTEIN (AFU_ORTHOLOGUE AFUA_2G07820)"/>
    <property type="match status" value="1"/>
</dbReference>
<gene>
    <name evidence="2" type="ORF">PODANS_7_1480</name>
</gene>
<evidence type="ECO:0000313" key="2">
    <source>
        <dbReference type="EMBL" id="CAP65642.1"/>
    </source>
</evidence>
<dbReference type="PROSITE" id="PS51340">
    <property type="entry name" value="MOSC"/>
    <property type="match status" value="1"/>
</dbReference>
<dbReference type="STRING" id="515849.B2ANT9"/>
<dbReference type="eggNOG" id="KOG2362">
    <property type="taxonomic scope" value="Eukaryota"/>
</dbReference>
<dbReference type="GeneID" id="6189627"/>
<dbReference type="AlphaFoldDB" id="B2ANT9"/>
<dbReference type="EMBL" id="CU633873">
    <property type="protein sequence ID" value="CAP65642.1"/>
    <property type="molecule type" value="Genomic_DNA"/>
</dbReference>
<dbReference type="GO" id="GO:0030170">
    <property type="term" value="F:pyridoxal phosphate binding"/>
    <property type="evidence" value="ECO:0007669"/>
    <property type="project" value="InterPro"/>
</dbReference>
<name>B2ANT9_PODAN</name>
<organism evidence="2">
    <name type="scientific">Podospora anserina (strain S / ATCC MYA-4624 / DSM 980 / FGSC 10383)</name>
    <name type="common">Pleurage anserina</name>
    <dbReference type="NCBI Taxonomy" id="515849"/>
    <lineage>
        <taxon>Eukaryota</taxon>
        <taxon>Fungi</taxon>
        <taxon>Dikarya</taxon>
        <taxon>Ascomycota</taxon>
        <taxon>Pezizomycotina</taxon>
        <taxon>Sordariomycetes</taxon>
        <taxon>Sordariomycetidae</taxon>
        <taxon>Sordariales</taxon>
        <taxon>Podosporaceae</taxon>
        <taxon>Podospora</taxon>
        <taxon>Podospora anserina</taxon>
    </lineage>
</organism>
<reference evidence="3" key="4">
    <citation type="submission" date="2014-09" db="EMBL/GenBank/DDBJ databases">
        <title>Maintaining two mating types: Structure of the mating type locus and its role in heterokaryosis in Podospora anserina.</title>
        <authorList>
            <person name="Grognet P."/>
            <person name="Bidard F."/>
            <person name="Kuchly C."/>
            <person name="Chan Ho Tong L."/>
            <person name="Coppin E."/>
            <person name="Ait Benkhali J."/>
            <person name="Couloux A."/>
            <person name="Wincker P."/>
            <person name="Debuchy R."/>
            <person name="Silar P."/>
        </authorList>
    </citation>
    <scope>NUCLEOTIDE SEQUENCE</scope>
</reference>
<dbReference type="Proteomes" id="UP000001197">
    <property type="component" value="Chromosome 7"/>
</dbReference>
<keyword evidence="4" id="KW-1185">Reference proteome</keyword>
<dbReference type="OrthoDB" id="17255at2759"/>
<accession>B2ANT9</accession>
<dbReference type="GO" id="GO:0030151">
    <property type="term" value="F:molybdenum ion binding"/>
    <property type="evidence" value="ECO:0007669"/>
    <property type="project" value="InterPro"/>
</dbReference>